<keyword evidence="12 21" id="KW-1133">Transmembrane helix</keyword>
<feature type="domain" description="ABC transporter" evidence="22">
    <location>
        <begin position="1519"/>
        <end position="1757"/>
    </location>
</feature>
<evidence type="ECO:0000256" key="14">
    <source>
        <dbReference type="ARBA" id="ARBA00023180"/>
    </source>
</evidence>
<dbReference type="GO" id="GO:0030154">
    <property type="term" value="P:cell differentiation"/>
    <property type="evidence" value="ECO:0007669"/>
    <property type="project" value="UniProtKB-KW"/>
</dbReference>
<dbReference type="GO" id="GO:0005743">
    <property type="term" value="C:mitochondrial inner membrane"/>
    <property type="evidence" value="ECO:0007669"/>
    <property type="project" value="TreeGrafter"/>
</dbReference>
<evidence type="ECO:0000256" key="10">
    <source>
        <dbReference type="ARBA" id="ARBA00022840"/>
    </source>
</evidence>
<evidence type="ECO:0000256" key="9">
    <source>
        <dbReference type="ARBA" id="ARBA00022782"/>
    </source>
</evidence>
<dbReference type="Gene3D" id="1.20.1560.10">
    <property type="entry name" value="ABC transporter type 1, transmembrane domain"/>
    <property type="match status" value="1"/>
</dbReference>
<keyword evidence="14" id="KW-0325">Glycoprotein</keyword>
<evidence type="ECO:0000256" key="6">
    <source>
        <dbReference type="ARBA" id="ARBA00022692"/>
    </source>
</evidence>
<name>A0A8T2LWI6_ASTMX</name>
<keyword evidence="5" id="KW-1003">Cell membrane</keyword>
<dbReference type="SUPFAM" id="SSF52540">
    <property type="entry name" value="P-loop containing nucleoside triphosphate hydrolases"/>
    <property type="match status" value="2"/>
</dbReference>
<dbReference type="CDD" id="cd18578">
    <property type="entry name" value="ABC_6TM_Pgp_ABCB1_D2_like"/>
    <property type="match status" value="1"/>
</dbReference>
<dbReference type="PROSITE" id="PS00211">
    <property type="entry name" value="ABC_TRANSPORTER_1"/>
    <property type="match status" value="2"/>
</dbReference>
<dbReference type="FunFam" id="1.20.1560.10:FF:000018">
    <property type="entry name" value="ATP-binding cassette subfamily B member 11"/>
    <property type="match status" value="1"/>
</dbReference>
<feature type="region of interest" description="Disordered" evidence="20">
    <location>
        <begin position="465"/>
        <end position="491"/>
    </location>
</feature>
<feature type="compositionally biased region" description="Basic residues" evidence="20">
    <location>
        <begin position="1143"/>
        <end position="1159"/>
    </location>
</feature>
<evidence type="ECO:0000256" key="13">
    <source>
        <dbReference type="ARBA" id="ARBA00023136"/>
    </source>
</evidence>
<dbReference type="EC" id="7.6.2.2" evidence="3"/>
<comment type="catalytic activity">
    <reaction evidence="15">
        <text>daunorubicin(in) + ATP + H2O = daunorubicin(out) + ADP + phosphate + H(+)</text>
        <dbReference type="Rhea" id="RHEA:33147"/>
        <dbReference type="ChEBI" id="CHEBI:15377"/>
        <dbReference type="ChEBI" id="CHEBI:15378"/>
        <dbReference type="ChEBI" id="CHEBI:30616"/>
        <dbReference type="ChEBI" id="CHEBI:43474"/>
        <dbReference type="ChEBI" id="CHEBI:64677"/>
        <dbReference type="ChEBI" id="CHEBI:456216"/>
        <dbReference type="EC" id="7.6.2.2"/>
    </reaction>
    <physiologicalReaction direction="left-to-right" evidence="15">
        <dbReference type="Rhea" id="RHEA:33148"/>
    </physiologicalReaction>
</comment>
<keyword evidence="7" id="KW-0677">Repeat</keyword>
<evidence type="ECO:0000256" key="19">
    <source>
        <dbReference type="ARBA" id="ARBA00080433"/>
    </source>
</evidence>
<protein>
    <recommendedName>
        <fullName evidence="17">ATP-binding cassette sub-family B member 5</fullName>
        <ecNumber evidence="3">7.6.2.2</ecNumber>
    </recommendedName>
    <alternativeName>
        <fullName evidence="19">ABCB5 P-gp</fullName>
    </alternativeName>
    <alternativeName>
        <fullName evidence="18">p-glycoprotein ABCB5</fullName>
    </alternativeName>
</protein>
<dbReference type="GO" id="GO:0090374">
    <property type="term" value="P:oligopeptide export from mitochondrion"/>
    <property type="evidence" value="ECO:0007669"/>
    <property type="project" value="TreeGrafter"/>
</dbReference>
<dbReference type="EMBL" id="JAICCE010000006">
    <property type="protein sequence ID" value="KAG9276079.1"/>
    <property type="molecule type" value="Genomic_DNA"/>
</dbReference>
<dbReference type="GO" id="GO:0015421">
    <property type="term" value="F:ABC-type oligopeptide transporter activity"/>
    <property type="evidence" value="ECO:0007669"/>
    <property type="project" value="TreeGrafter"/>
</dbReference>
<evidence type="ECO:0000256" key="5">
    <source>
        <dbReference type="ARBA" id="ARBA00022475"/>
    </source>
</evidence>
<keyword evidence="6 21" id="KW-0812">Transmembrane</keyword>
<dbReference type="GO" id="GO:0016887">
    <property type="term" value="F:ATP hydrolysis activity"/>
    <property type="evidence" value="ECO:0007669"/>
    <property type="project" value="InterPro"/>
</dbReference>
<evidence type="ECO:0000256" key="3">
    <source>
        <dbReference type="ARBA" id="ARBA00012191"/>
    </source>
</evidence>
<evidence type="ECO:0000259" key="22">
    <source>
        <dbReference type="PROSITE" id="PS50893"/>
    </source>
</evidence>
<feature type="compositionally biased region" description="Acidic residues" evidence="20">
    <location>
        <begin position="1104"/>
        <end position="1125"/>
    </location>
</feature>
<feature type="transmembrane region" description="Helical" evidence="21">
    <location>
        <begin position="797"/>
        <end position="816"/>
    </location>
</feature>
<evidence type="ECO:0000256" key="4">
    <source>
        <dbReference type="ARBA" id="ARBA00022448"/>
    </source>
</evidence>
<dbReference type="CDD" id="cd18577">
    <property type="entry name" value="ABC_6TM_Pgp_ABCB1_D1_like"/>
    <property type="match status" value="1"/>
</dbReference>
<dbReference type="PROSITE" id="PS50929">
    <property type="entry name" value="ABC_TM1F"/>
    <property type="match status" value="2"/>
</dbReference>
<feature type="region of interest" description="Disordered" evidence="20">
    <location>
        <begin position="1101"/>
        <end position="1173"/>
    </location>
</feature>
<feature type="domain" description="ABC transmembrane type-1" evidence="23">
    <location>
        <begin position="517"/>
        <end position="828"/>
    </location>
</feature>
<feature type="transmembrane region" description="Helical" evidence="21">
    <location>
        <begin position="766"/>
        <end position="785"/>
    </location>
</feature>
<evidence type="ECO:0000256" key="8">
    <source>
        <dbReference type="ARBA" id="ARBA00022741"/>
    </source>
</evidence>
<dbReference type="GO" id="GO:0005524">
    <property type="term" value="F:ATP binding"/>
    <property type="evidence" value="ECO:0007669"/>
    <property type="project" value="UniProtKB-KW"/>
</dbReference>
<keyword evidence="11" id="KW-1278">Translocase</keyword>
<dbReference type="Pfam" id="PF00005">
    <property type="entry name" value="ABC_tran"/>
    <property type="match status" value="2"/>
</dbReference>
<dbReference type="SUPFAM" id="SSF90123">
    <property type="entry name" value="ABC transporter transmembrane region"/>
    <property type="match status" value="2"/>
</dbReference>
<feature type="transmembrane region" description="Helical" evidence="21">
    <location>
        <begin position="586"/>
        <end position="607"/>
    </location>
</feature>
<evidence type="ECO:0000256" key="7">
    <source>
        <dbReference type="ARBA" id="ARBA00022737"/>
    </source>
</evidence>
<evidence type="ECO:0000313" key="25">
    <source>
        <dbReference type="Proteomes" id="UP000752171"/>
    </source>
</evidence>
<dbReference type="InterPro" id="IPR027417">
    <property type="entry name" value="P-loop_NTPase"/>
</dbReference>
<dbReference type="InterPro" id="IPR003593">
    <property type="entry name" value="AAA+_ATPase"/>
</dbReference>
<evidence type="ECO:0000256" key="12">
    <source>
        <dbReference type="ARBA" id="ARBA00022989"/>
    </source>
</evidence>
<evidence type="ECO:0000256" key="21">
    <source>
        <dbReference type="SAM" id="Phobius"/>
    </source>
</evidence>
<evidence type="ECO:0000256" key="18">
    <source>
        <dbReference type="ARBA" id="ARBA00079340"/>
    </source>
</evidence>
<organism evidence="24 25">
    <name type="scientific">Astyanax mexicanus</name>
    <name type="common">Blind cave fish</name>
    <name type="synonym">Astyanax fasciatus mexicanus</name>
    <dbReference type="NCBI Taxonomy" id="7994"/>
    <lineage>
        <taxon>Eukaryota</taxon>
        <taxon>Metazoa</taxon>
        <taxon>Chordata</taxon>
        <taxon>Craniata</taxon>
        <taxon>Vertebrata</taxon>
        <taxon>Euteleostomi</taxon>
        <taxon>Actinopterygii</taxon>
        <taxon>Neopterygii</taxon>
        <taxon>Teleostei</taxon>
        <taxon>Ostariophysi</taxon>
        <taxon>Characiformes</taxon>
        <taxon>Characoidei</taxon>
        <taxon>Acestrorhamphidae</taxon>
        <taxon>Acestrorhamphinae</taxon>
        <taxon>Astyanax</taxon>
    </lineage>
</organism>
<feature type="transmembrane region" description="Helical" evidence="21">
    <location>
        <begin position="1341"/>
        <end position="1358"/>
    </location>
</feature>
<dbReference type="InterPro" id="IPR011527">
    <property type="entry name" value="ABC1_TM_dom"/>
</dbReference>
<dbReference type="GO" id="GO:0008559">
    <property type="term" value="F:ABC-type xenobiotic transporter activity"/>
    <property type="evidence" value="ECO:0007669"/>
    <property type="project" value="UniProtKB-EC"/>
</dbReference>
<feature type="domain" description="ABC transmembrane type-1" evidence="23">
    <location>
        <begin position="1197"/>
        <end position="1484"/>
    </location>
</feature>
<dbReference type="CDD" id="cd03249">
    <property type="entry name" value="ABC_MTABC3_MDL1_MDL2"/>
    <property type="match status" value="2"/>
</dbReference>
<dbReference type="Proteomes" id="UP000752171">
    <property type="component" value="Unassembled WGS sequence"/>
</dbReference>
<evidence type="ECO:0000256" key="2">
    <source>
        <dbReference type="ARBA" id="ARBA00007577"/>
    </source>
</evidence>
<dbReference type="PANTHER" id="PTHR43394">
    <property type="entry name" value="ATP-DEPENDENT PERMEASE MDL1, MITOCHONDRIAL"/>
    <property type="match status" value="1"/>
</dbReference>
<sequence>MSEGKSKEPAWAQYWGQSQGTSVPAWVHGTWDETQFREQVLAARRLWQRELVLAARRLWQRELVLAARRLWQRELVLAARRLWQRELVLAARRLWQRELVLAARRLWQRELVLAARRLWQRELVLAARRLWQRELVLAARRLWQRELVLAARRLWQRELVLAARRLWQRELVLAARRLWQRELVLAARRLWQRELVLAARRLWQRELVLAARRLWQRELVLAARRLWQRELVLAARRLWQRELVLAARRLWQRELVLAARRLWQRELVLAARRLWQRELVLAARRLWQRELVLAARRLWQRELVLALEQLEQTRRLEQLLQRRRLEQLLQRRRLEQLLQRRRLEQLQQRRRLQQLQQRRRLGQLLQTRRLEQLLQTRQESRGVAQQPKTPRRWAWPPREFRSWCLRLLFVKMWNTYLDTPCETTSRTETKEKPANNRIPPDPQKVIPVGHLNLAFIQEENLQDKKPGQLRDNELDDSVSNNEKQTEVKSDEEKKPVKTVGIFQLFRYATWPEVFLMLVGLLCSAIHGAALPIMFIVFGSMTDSFILSGQQLNFTGNYTFNLTKRSSDCMTFPGEDIEGSMTKNAHYFVGIGAGVLLLGTFQVMLLVITSTRQTKRIREKYFHAVLHQPMAWFDTHPIRELNTRLTDDINTINDGLGDKICIFVQYFCRFLAGFIIGFIYGWKLTLVIMSISPLLAASAALCSKILATLTGRELSAYAKAGSVSAEILGAIRTVVAFNGRQKALEKYETNLLEAKNFGVRKAITTNAAMGITQFLLFSTFALAFWYGTKLSVDEPENYSIGKVLTVFFSVMIGALSLGQGAPNLESIAKARGAAYSIYSTIDMPRPIDSSSIKGYKPDSVSGDIEFKKIHFSYPSRKDVKILQGMSLKVPHGKTIALVGASGCGKSTTIQLLQRFYDPDAGEVTLDGRDIRSLNVRWLRENMGIVSQEPVLFGTTIAENIRYGREDATDQDIDRVVREANAYEFISKLPDGLNTMVGERGAQLSGGQKQRIAIARALVKNPKILLLDEATSALDTQSEAIVQAALDKARAGRTTIVIAHRLSTIRTADVIAGFKDGEVVEQGTHRELMNKKGVYYSLVMQQTSNGDDDNMDEGETCYESSDSDSPDDLVKVKIDSSDFESNSVRRSRTRQRKSSKRKSAKKAMMSKSKNGKKKEEEIIPEIPFGRILALNKPEWPCVLMGTLASCVGGGVYPCVGILFAKIIGVFAELDPEVKRQKSMMFSLLFFLVGTMAFLTYFFQGYMLGKSGESLTMRLRSQAFKAILRQDISWFDDYDNAVGVLTTKLATDASLVKGAAGSRLSLATSSFCSLGVSVIVALCFSWQLTLLILACVPFLTGAMFIQTRSMKGHASKDQRALETSGKISTETVENFRTVVALTKEEVFMQKFNDSLSEPYKSALWKAPLYGMSFAIAQASSYFVRAAFFRFGAWLIAHCYAQYEDIYLVFSVLVLSTMNVGQTSSANLDFAKAKAAAGRIIALLEKKPEIDIYSDAGVKPTNFRGDIEFHDVHFSYPTRPDVRILQGLNVSVRQGQTLALVGGSGCGKSTSIQLLERFYNPAGGQVFADGMDTRGLNLAWLRSQLGLVSQEPILFDCTITENIQYGDNSRVVSQEEVVEAAKKANIHEFILNLPERYNTRVGDKGTQLSGGQKQRIAIARALVRNPKVLLLDEATSALDTESEKIVQKALDEARKGRTCIVIAHRLTTIQNADIIAVIQNGQVVEQGMHSELMAKQGAYYALVNAQVSH</sequence>
<reference evidence="24 25" key="1">
    <citation type="submission" date="2021-07" db="EMBL/GenBank/DDBJ databases">
        <authorList>
            <person name="Imarazene B."/>
            <person name="Zahm M."/>
            <person name="Klopp C."/>
            <person name="Cabau C."/>
            <person name="Beille S."/>
            <person name="Jouanno E."/>
            <person name="Castinel A."/>
            <person name="Lluch J."/>
            <person name="Gil L."/>
            <person name="Kuchtly C."/>
            <person name="Lopez Roques C."/>
            <person name="Donnadieu C."/>
            <person name="Parrinello H."/>
            <person name="Journot L."/>
            <person name="Du K."/>
            <person name="Schartl M."/>
            <person name="Retaux S."/>
            <person name="Guiguen Y."/>
        </authorList>
    </citation>
    <scope>NUCLEOTIDE SEQUENCE [LARGE SCALE GENOMIC DNA]</scope>
    <source>
        <strain evidence="24">Pach_M1</strain>
        <tissue evidence="24">Testis</tissue>
    </source>
</reference>
<keyword evidence="10" id="KW-0067">ATP-binding</keyword>
<evidence type="ECO:0000256" key="17">
    <source>
        <dbReference type="ARBA" id="ARBA00074194"/>
    </source>
</evidence>
<comment type="caution">
    <text evidence="24">The sequence shown here is derived from an EMBL/GenBank/DDBJ whole genome shotgun (WGS) entry which is preliminary data.</text>
</comment>
<accession>A0A8T2LWI6</accession>
<dbReference type="InterPro" id="IPR003439">
    <property type="entry name" value="ABC_transporter-like_ATP-bd"/>
</dbReference>
<feature type="transmembrane region" description="Helical" evidence="21">
    <location>
        <begin position="513"/>
        <end position="537"/>
    </location>
</feature>
<proteinExistence type="inferred from homology"/>
<dbReference type="InterPro" id="IPR039421">
    <property type="entry name" value="Type_1_exporter"/>
</dbReference>
<evidence type="ECO:0000256" key="16">
    <source>
        <dbReference type="ARBA" id="ARBA00059665"/>
    </source>
</evidence>
<keyword evidence="4" id="KW-0813">Transport</keyword>
<dbReference type="InterPro" id="IPR036640">
    <property type="entry name" value="ABC1_TM_sf"/>
</dbReference>
<evidence type="ECO:0000256" key="15">
    <source>
        <dbReference type="ARBA" id="ARBA00051060"/>
    </source>
</evidence>
<comment type="function">
    <text evidence="16">Energy-dependent efflux transporter responsible for decreased drug accumulation in multidrug-resistant cells. Specifically present in limbal stem cells, where it plays a key role in corneal development and repair.</text>
</comment>
<keyword evidence="13 21" id="KW-0472">Membrane</keyword>
<feature type="transmembrane region" description="Helical" evidence="21">
    <location>
        <begin position="1195"/>
        <end position="1218"/>
    </location>
</feature>
<comment type="similarity">
    <text evidence="2">Belongs to the ABC transporter superfamily. ABCB family. Multidrug resistance exporter (TC 3.A.1.201) subfamily.</text>
</comment>
<feature type="transmembrane region" description="Helical" evidence="21">
    <location>
        <begin position="1238"/>
        <end position="1261"/>
    </location>
</feature>
<keyword evidence="8" id="KW-0547">Nucleotide-binding</keyword>
<evidence type="ECO:0000313" key="24">
    <source>
        <dbReference type="EMBL" id="KAG9276079.1"/>
    </source>
</evidence>
<keyword evidence="9" id="KW-0221">Differentiation</keyword>
<dbReference type="InterPro" id="IPR017871">
    <property type="entry name" value="ABC_transporter-like_CS"/>
</dbReference>
<dbReference type="FunFam" id="3.40.50.300:FF:000302">
    <property type="entry name" value="ATP-binding cassette subfamily B member 5"/>
    <property type="match status" value="1"/>
</dbReference>
<feature type="compositionally biased region" description="Basic and acidic residues" evidence="20">
    <location>
        <begin position="425"/>
        <end position="434"/>
    </location>
</feature>
<feature type="transmembrane region" description="Helical" evidence="21">
    <location>
        <begin position="1317"/>
        <end position="1335"/>
    </location>
</feature>
<dbReference type="GO" id="GO:0005886">
    <property type="term" value="C:plasma membrane"/>
    <property type="evidence" value="ECO:0007669"/>
    <property type="project" value="UniProtKB-SubCell"/>
</dbReference>
<evidence type="ECO:0000259" key="23">
    <source>
        <dbReference type="PROSITE" id="PS50929"/>
    </source>
</evidence>
<evidence type="ECO:0000256" key="11">
    <source>
        <dbReference type="ARBA" id="ARBA00022967"/>
    </source>
</evidence>
<dbReference type="Pfam" id="PF00664">
    <property type="entry name" value="ABC_membrane"/>
    <property type="match status" value="2"/>
</dbReference>
<comment type="subcellular location">
    <subcellularLocation>
        <location evidence="1">Cell membrane</location>
        <topology evidence="1">Multi-pass membrane protein</topology>
    </subcellularLocation>
</comment>
<feature type="domain" description="ABC transporter" evidence="22">
    <location>
        <begin position="863"/>
        <end position="1099"/>
    </location>
</feature>
<dbReference type="Gene3D" id="3.40.50.300">
    <property type="entry name" value="P-loop containing nucleotide triphosphate hydrolases"/>
    <property type="match status" value="2"/>
</dbReference>
<dbReference type="PANTHER" id="PTHR43394:SF20">
    <property type="entry name" value="ATP BINDING CASSETTE SUBFAMILY B MEMBER 5"/>
    <property type="match status" value="1"/>
</dbReference>
<feature type="region of interest" description="Disordered" evidence="20">
    <location>
        <begin position="422"/>
        <end position="443"/>
    </location>
</feature>
<dbReference type="PROSITE" id="PS50893">
    <property type="entry name" value="ABC_TRANSPORTER_2"/>
    <property type="match status" value="2"/>
</dbReference>
<gene>
    <name evidence="24" type="primary">ABCB1</name>
    <name evidence="24" type="ORF">AMEX_G8341</name>
</gene>
<dbReference type="FunFam" id="1.20.1560.10:FF:000046">
    <property type="entry name" value="ATP-binding cassette subfamily B member 11"/>
    <property type="match status" value="1"/>
</dbReference>
<evidence type="ECO:0000256" key="1">
    <source>
        <dbReference type="ARBA" id="ARBA00004651"/>
    </source>
</evidence>
<dbReference type="FunFam" id="3.40.50.300:FF:000479">
    <property type="entry name" value="Multidrug resistance protein 1A"/>
    <property type="match status" value="1"/>
</dbReference>
<evidence type="ECO:0000256" key="20">
    <source>
        <dbReference type="SAM" id="MobiDB-lite"/>
    </source>
</evidence>
<dbReference type="SMART" id="SM00382">
    <property type="entry name" value="AAA"/>
    <property type="match status" value="2"/>
</dbReference>